<organism evidence="1 2">
    <name type="scientific">Mesorhabditis spiculigera</name>
    <dbReference type="NCBI Taxonomy" id="96644"/>
    <lineage>
        <taxon>Eukaryota</taxon>
        <taxon>Metazoa</taxon>
        <taxon>Ecdysozoa</taxon>
        <taxon>Nematoda</taxon>
        <taxon>Chromadorea</taxon>
        <taxon>Rhabditida</taxon>
        <taxon>Rhabditina</taxon>
        <taxon>Rhabditomorpha</taxon>
        <taxon>Rhabditoidea</taxon>
        <taxon>Rhabditidae</taxon>
        <taxon>Mesorhabditinae</taxon>
        <taxon>Mesorhabditis</taxon>
    </lineage>
</organism>
<reference evidence="1" key="1">
    <citation type="submission" date="2023-06" db="EMBL/GenBank/DDBJ databases">
        <authorList>
            <person name="Delattre M."/>
        </authorList>
    </citation>
    <scope>NUCLEOTIDE SEQUENCE</scope>
    <source>
        <strain evidence="1">AF72</strain>
    </source>
</reference>
<dbReference type="Pfam" id="PF13896">
    <property type="entry name" value="Glyco_transf_49"/>
    <property type="match status" value="1"/>
</dbReference>
<dbReference type="PANTHER" id="PTHR47411:SF3">
    <property type="entry name" value="I-BETA-1,3-N-ACETYLGLUCOSAMINYLTRANSFERASE"/>
    <property type="match status" value="1"/>
</dbReference>
<feature type="non-terminal residue" evidence="1">
    <location>
        <position position="344"/>
    </location>
</feature>
<dbReference type="EMBL" id="CATQJA010002700">
    <property type="protein sequence ID" value="CAJ0584712.1"/>
    <property type="molecule type" value="Genomic_DNA"/>
</dbReference>
<keyword evidence="2" id="KW-1185">Reference proteome</keyword>
<evidence type="ECO:0000313" key="1">
    <source>
        <dbReference type="EMBL" id="CAJ0584712.1"/>
    </source>
</evidence>
<gene>
    <name evidence="1" type="ORF">MSPICULIGERA_LOCUS22757</name>
</gene>
<accession>A0AA36DCE9</accession>
<dbReference type="PANTHER" id="PTHR47411">
    <property type="entry name" value="B3GNT1, BETA-1,3-N-ACETYLGUCOSAMINYLTRANSFERASE 1, HOMOLOG"/>
    <property type="match status" value="1"/>
</dbReference>
<sequence>MVAEKSRRIACLFLVLMVLLQLSVLLRRRYGDCDGIRRHFEVAKYGNYTVFPNVVKSSVEIDTVVLMLHTSFPFPAPAFRAMLTAWNSRVSIAVYLQVVEDLAMLYHLLEPMADEPFFRNISLHAYYASVHPPPGLLYPANTGRNLARKFAPRHRYFMTADMDQLYSADAERTLYALAEAENLDEVDALLVVRRFEHQEGTSAPSNMAELAGRLNRDVFEFHKKSFAVGHVIPGIGRWLDNVGPPKATPLTYKNWHWEPMFAAPARIPYHNEDVLYGHKDHASLCWLLCATKYKFLLADGVFSSHPGIREPGGKKRQIPKIAITNGENYRNQLKKKYGAKNRCL</sequence>
<dbReference type="Proteomes" id="UP001177023">
    <property type="component" value="Unassembled WGS sequence"/>
</dbReference>
<dbReference type="AlphaFoldDB" id="A0AA36DCE9"/>
<proteinExistence type="predicted"/>
<evidence type="ECO:0000313" key="2">
    <source>
        <dbReference type="Proteomes" id="UP001177023"/>
    </source>
</evidence>
<protein>
    <submittedName>
        <fullName evidence="1">Uncharacterized protein</fullName>
    </submittedName>
</protein>
<name>A0AA36DCE9_9BILA</name>
<comment type="caution">
    <text evidence="1">The sequence shown here is derived from an EMBL/GenBank/DDBJ whole genome shotgun (WGS) entry which is preliminary data.</text>
</comment>